<accession>A0A482X5Y8</accession>
<feature type="signal peptide" evidence="7">
    <location>
        <begin position="1"/>
        <end position="22"/>
    </location>
</feature>
<dbReference type="AlphaFoldDB" id="A0A482X5Y8"/>
<organism evidence="9 10">
    <name type="scientific">Laodelphax striatellus</name>
    <name type="common">Small brown planthopper</name>
    <name type="synonym">Delphax striatella</name>
    <dbReference type="NCBI Taxonomy" id="195883"/>
    <lineage>
        <taxon>Eukaryota</taxon>
        <taxon>Metazoa</taxon>
        <taxon>Ecdysozoa</taxon>
        <taxon>Arthropoda</taxon>
        <taxon>Hexapoda</taxon>
        <taxon>Insecta</taxon>
        <taxon>Pterygota</taxon>
        <taxon>Neoptera</taxon>
        <taxon>Paraneoptera</taxon>
        <taxon>Hemiptera</taxon>
        <taxon>Auchenorrhyncha</taxon>
        <taxon>Fulgoroidea</taxon>
        <taxon>Delphacidae</taxon>
        <taxon>Criomorphinae</taxon>
        <taxon>Laodelphax</taxon>
    </lineage>
</organism>
<evidence type="ECO:0000256" key="3">
    <source>
        <dbReference type="ARBA" id="ARBA00022801"/>
    </source>
</evidence>
<gene>
    <name evidence="9" type="ORF">LSTR_LSTR011002</name>
</gene>
<dbReference type="InterPro" id="IPR000073">
    <property type="entry name" value="AB_hydrolase_1"/>
</dbReference>
<evidence type="ECO:0000259" key="8">
    <source>
        <dbReference type="Pfam" id="PF00561"/>
    </source>
</evidence>
<dbReference type="Pfam" id="PF00561">
    <property type="entry name" value="Abhydrolase_1"/>
    <property type="match status" value="2"/>
</dbReference>
<keyword evidence="10" id="KW-1185">Reference proteome</keyword>
<reference evidence="9 10" key="1">
    <citation type="journal article" date="2017" name="Gigascience">
        <title>Genome sequence of the small brown planthopper, Laodelphax striatellus.</title>
        <authorList>
            <person name="Zhu J."/>
            <person name="Jiang F."/>
            <person name="Wang X."/>
            <person name="Yang P."/>
            <person name="Bao Y."/>
            <person name="Zhao W."/>
            <person name="Wang W."/>
            <person name="Lu H."/>
            <person name="Wang Q."/>
            <person name="Cui N."/>
            <person name="Li J."/>
            <person name="Chen X."/>
            <person name="Luo L."/>
            <person name="Yu J."/>
            <person name="Kang L."/>
            <person name="Cui F."/>
        </authorList>
    </citation>
    <scope>NUCLEOTIDE SEQUENCE [LARGE SCALE GENOMIC DNA]</scope>
    <source>
        <strain evidence="9">Lst14</strain>
    </source>
</reference>
<dbReference type="FunFam" id="3.40.50.1820:FF:000057">
    <property type="entry name" value="Lipase"/>
    <property type="match status" value="2"/>
</dbReference>
<dbReference type="InParanoid" id="A0A482X5Y8"/>
<feature type="chain" id="PRO_5019816258" description="AB hydrolase-1 domain-containing protein" evidence="7">
    <location>
        <begin position="23"/>
        <end position="830"/>
    </location>
</feature>
<evidence type="ECO:0000256" key="6">
    <source>
        <dbReference type="ARBA" id="ARBA00023180"/>
    </source>
</evidence>
<keyword evidence="5" id="KW-0443">Lipid metabolism</keyword>
<evidence type="ECO:0000256" key="2">
    <source>
        <dbReference type="ARBA" id="ARBA00022729"/>
    </source>
</evidence>
<keyword evidence="2 7" id="KW-0732">Signal</keyword>
<dbReference type="OrthoDB" id="9974421at2759"/>
<dbReference type="Gene3D" id="3.40.50.1820">
    <property type="entry name" value="alpha/beta hydrolase"/>
    <property type="match status" value="2"/>
</dbReference>
<evidence type="ECO:0000256" key="5">
    <source>
        <dbReference type="ARBA" id="ARBA00023098"/>
    </source>
</evidence>
<name>A0A482X5Y8_LAOST</name>
<sequence>MSGIYSIITLLFILSHSIFISCDDERYSRSRLMSHHHIHRFKANHTSESNSNVKTYSTVKYNHTSESNSTVKSNHILGSAHNFKTNHTFIHDFDGDLDCRPARSNATENCFLTTAQMIERNGYCAESHRLTTEDGYKLKFFRIRDSCPRGSTVINKPVVLVTHGLLGSSSDFVFAGDERGLGFFLLKNGFDVWLLNSRGNIYGGLDKKPGDFWDFSIQEMGEYDLPAYIDYILDYTKQDKLYYVGFSMGTSIAYVLLSMKPDYNEKIVRMVNMAPVVFIDHSESTTTKKMLVKVNYWYEEASNSLKAYGYPKKAFQFFTAPECLKSIKRVQCNRFMRNVCTNKTLSNYEKKLWDDFYRISPVGGSCKTIAHYLQISQSGVFRPFSYTEQRNVEVYNSKEPPPYQLENVRIPILLILGGEDKLTVKKNIDDMRNGLSSCPSLDVIRVPDPEFNHMDFFFAKEIASMVYEPLDTIIESEGYTAETHNLTTEDGCTLEFFRVREPNAPKQVEVIDRPVVLLTHGIMGSSTGYVFAGKGNGLAFHLVDNGFDVWLANFRGNVYGGLKTPPGDKFWDFSFHEMGTIDIPNYIDWILHYTNQEKLFYVGFSMGTTASYVMLSEKPEYNSKIAKMISMAPVVYTNNSKSHWLKKIGIWALSRLTHIQQLAYFLRPVPLFSEPKCWKEKVKPRCQRFLKGGSADPSDPVLYDDTFYEIAPAGGSVKTLAHYLQLYNGKVFRPYSHSKSKNMRRYNSSEPEPYKLSNVKVPILLLLGDKDAFAMPQNINKLNDSLTSVTKLEIKHVENKEFNHMDFFVAKNLEDLVFKPVTDYLKTPVT</sequence>
<comment type="caution">
    <text evidence="9">The sequence shown here is derived from an EMBL/GenBank/DDBJ whole genome shotgun (WGS) entry which is preliminary data.</text>
</comment>
<protein>
    <recommendedName>
        <fullName evidence="8">AB hydrolase-1 domain-containing protein</fullName>
    </recommendedName>
</protein>
<evidence type="ECO:0000256" key="4">
    <source>
        <dbReference type="ARBA" id="ARBA00022963"/>
    </source>
</evidence>
<dbReference type="STRING" id="195883.A0A482X5Y8"/>
<dbReference type="SUPFAM" id="SSF53474">
    <property type="entry name" value="alpha/beta-Hydrolases"/>
    <property type="match status" value="2"/>
</dbReference>
<keyword evidence="4" id="KW-0442">Lipid degradation</keyword>
<dbReference type="GO" id="GO:0016787">
    <property type="term" value="F:hydrolase activity"/>
    <property type="evidence" value="ECO:0007669"/>
    <property type="project" value="UniProtKB-KW"/>
</dbReference>
<dbReference type="GO" id="GO:0016042">
    <property type="term" value="P:lipid catabolic process"/>
    <property type="evidence" value="ECO:0007669"/>
    <property type="project" value="UniProtKB-KW"/>
</dbReference>
<dbReference type="PANTHER" id="PTHR11005">
    <property type="entry name" value="LYSOSOMAL ACID LIPASE-RELATED"/>
    <property type="match status" value="1"/>
</dbReference>
<evidence type="ECO:0000256" key="1">
    <source>
        <dbReference type="ARBA" id="ARBA00010701"/>
    </source>
</evidence>
<dbReference type="EMBL" id="QKKF02017562">
    <property type="protein sequence ID" value="RZF40918.1"/>
    <property type="molecule type" value="Genomic_DNA"/>
</dbReference>
<dbReference type="SMR" id="A0A482X5Y8"/>
<evidence type="ECO:0000313" key="9">
    <source>
        <dbReference type="EMBL" id="RZF40918.1"/>
    </source>
</evidence>
<dbReference type="Proteomes" id="UP000291343">
    <property type="component" value="Unassembled WGS sequence"/>
</dbReference>
<evidence type="ECO:0000313" key="10">
    <source>
        <dbReference type="Proteomes" id="UP000291343"/>
    </source>
</evidence>
<feature type="domain" description="AB hydrolase-1" evidence="8">
    <location>
        <begin position="514"/>
        <end position="796"/>
    </location>
</feature>
<evidence type="ECO:0000256" key="7">
    <source>
        <dbReference type="SAM" id="SignalP"/>
    </source>
</evidence>
<dbReference type="InterPro" id="IPR029058">
    <property type="entry name" value="AB_hydrolase_fold"/>
</dbReference>
<feature type="domain" description="AB hydrolase-1" evidence="8">
    <location>
        <begin position="157"/>
        <end position="457"/>
    </location>
</feature>
<comment type="similarity">
    <text evidence="1">Belongs to the AB hydrolase superfamily. Lipase family.</text>
</comment>
<proteinExistence type="inferred from homology"/>
<keyword evidence="3" id="KW-0378">Hydrolase</keyword>
<keyword evidence="6" id="KW-0325">Glycoprotein</keyword>